<dbReference type="PANTHER" id="PTHR43394">
    <property type="entry name" value="ATP-DEPENDENT PERMEASE MDL1, MITOCHONDRIAL"/>
    <property type="match status" value="1"/>
</dbReference>
<feature type="region of interest" description="Disordered" evidence="7">
    <location>
        <begin position="1"/>
        <end position="24"/>
    </location>
</feature>
<evidence type="ECO:0000256" key="6">
    <source>
        <dbReference type="ARBA" id="ARBA00023136"/>
    </source>
</evidence>
<evidence type="ECO:0000259" key="9">
    <source>
        <dbReference type="PROSITE" id="PS50893"/>
    </source>
</evidence>
<evidence type="ECO:0000256" key="1">
    <source>
        <dbReference type="ARBA" id="ARBA00004651"/>
    </source>
</evidence>
<organism evidence="11 12">
    <name type="scientific">Aequitasia blattaphilus</name>
    <dbReference type="NCBI Taxonomy" id="2949332"/>
    <lineage>
        <taxon>Bacteria</taxon>
        <taxon>Bacillati</taxon>
        <taxon>Bacillota</taxon>
        <taxon>Clostridia</taxon>
        <taxon>Lachnospirales</taxon>
        <taxon>Lachnospiraceae</taxon>
        <taxon>Aequitasia</taxon>
    </lineage>
</organism>
<dbReference type="InterPro" id="IPR027417">
    <property type="entry name" value="P-loop_NTPase"/>
</dbReference>
<dbReference type="PROSITE" id="PS50893">
    <property type="entry name" value="ABC_TRANSPORTER_2"/>
    <property type="match status" value="1"/>
</dbReference>
<keyword evidence="6 8" id="KW-0472">Membrane</keyword>
<feature type="domain" description="ABC transmembrane type-1" evidence="10">
    <location>
        <begin position="46"/>
        <end position="338"/>
    </location>
</feature>
<evidence type="ECO:0000256" key="7">
    <source>
        <dbReference type="SAM" id="MobiDB-lite"/>
    </source>
</evidence>
<name>A0ABT1EBF9_9FIRM</name>
<dbReference type="InterPro" id="IPR036640">
    <property type="entry name" value="ABC1_TM_sf"/>
</dbReference>
<reference evidence="11 12" key="1">
    <citation type="journal article" date="2022" name="Genome Biol. Evol.">
        <title>Host diet, physiology and behaviors set the stage for Lachnospiraceae cladogenesis.</title>
        <authorList>
            <person name="Vera-Ponce De Leon A."/>
            <person name="Schneider M."/>
            <person name="Jahnes B.C."/>
            <person name="Sadowski V."/>
            <person name="Camuy-Velez L.A."/>
            <person name="Duan J."/>
            <person name="Sabree Z.L."/>
        </authorList>
    </citation>
    <scope>NUCLEOTIDE SEQUENCE [LARGE SCALE GENOMIC DNA]</scope>
    <source>
        <strain evidence="11 12">PAL113</strain>
    </source>
</reference>
<comment type="subcellular location">
    <subcellularLocation>
        <location evidence="1">Cell membrane</location>
        <topology evidence="1">Multi-pass membrane protein</topology>
    </subcellularLocation>
</comment>
<evidence type="ECO:0000256" key="2">
    <source>
        <dbReference type="ARBA" id="ARBA00022692"/>
    </source>
</evidence>
<dbReference type="CDD" id="cd18547">
    <property type="entry name" value="ABC_6TM_Tm288_like"/>
    <property type="match status" value="1"/>
</dbReference>
<accession>A0ABT1EBF9</accession>
<dbReference type="Gene3D" id="3.40.50.300">
    <property type="entry name" value="P-loop containing nucleotide triphosphate hydrolases"/>
    <property type="match status" value="1"/>
</dbReference>
<dbReference type="GO" id="GO:0005524">
    <property type="term" value="F:ATP binding"/>
    <property type="evidence" value="ECO:0007669"/>
    <property type="project" value="UniProtKB-KW"/>
</dbReference>
<feature type="domain" description="ABC transporter" evidence="9">
    <location>
        <begin position="374"/>
        <end position="608"/>
    </location>
</feature>
<evidence type="ECO:0000256" key="8">
    <source>
        <dbReference type="SAM" id="Phobius"/>
    </source>
</evidence>
<dbReference type="SUPFAM" id="SSF90123">
    <property type="entry name" value="ABC transporter transmembrane region"/>
    <property type="match status" value="1"/>
</dbReference>
<keyword evidence="12" id="KW-1185">Reference proteome</keyword>
<evidence type="ECO:0000259" key="10">
    <source>
        <dbReference type="PROSITE" id="PS50929"/>
    </source>
</evidence>
<evidence type="ECO:0000313" key="12">
    <source>
        <dbReference type="Proteomes" id="UP001523566"/>
    </source>
</evidence>
<gene>
    <name evidence="11" type="ORF">NK125_07610</name>
</gene>
<evidence type="ECO:0000256" key="3">
    <source>
        <dbReference type="ARBA" id="ARBA00022741"/>
    </source>
</evidence>
<dbReference type="SMART" id="SM00382">
    <property type="entry name" value="AAA"/>
    <property type="match status" value="1"/>
</dbReference>
<dbReference type="Proteomes" id="UP001523566">
    <property type="component" value="Unassembled WGS sequence"/>
</dbReference>
<proteinExistence type="predicted"/>
<dbReference type="Gene3D" id="1.20.1560.10">
    <property type="entry name" value="ABC transporter type 1, transmembrane domain"/>
    <property type="match status" value="1"/>
</dbReference>
<keyword evidence="3" id="KW-0547">Nucleotide-binding</keyword>
<dbReference type="InterPro" id="IPR003439">
    <property type="entry name" value="ABC_transporter-like_ATP-bd"/>
</dbReference>
<dbReference type="InterPro" id="IPR039421">
    <property type="entry name" value="Type_1_exporter"/>
</dbReference>
<dbReference type="Pfam" id="PF00005">
    <property type="entry name" value="ABC_tran"/>
    <property type="match status" value="1"/>
</dbReference>
<sequence>MAEKRQRIGRRGGGPQGMMPGEKPKNFKSTMKKLMNYMGRYKVGLLLVLIFAIGGTIFNIVGPKILGKATTEIFNGLVSKVQGGDGIDFTKIGQILLSLLILYLVSACLTFMQGYIMTGISQKLTYRMRKEISEKINRLPMNYFDRMTHGEILSRITNDVDTLSQSLNQSATQIITSITTIIGVLVMMLSISPLMTLIALLILPVSMGIISVIIKKSQGYFKSQQEYLGNANGQVEEVYGGHVIVKAFNKEEDVISTFSETNEKLYQSAWKSQFLSGIMMPIMQFVSNLGYVAVVVLGGYLTLKSKIEVGDIQSFIQYVRSFTQPIQQVAQVANMLQSTAAASERVFEFLEEEEESPTSEKAVKLSEMDLDSSVEFKHVKFGYLKDQIIIKDFSAKILPGQTIAIVGATGAGKTTMIKLLMRFYDINAGSIKVDGVDIRDMDRDELREQFGMVLQDTWLFKGTIEENIKYGKLDATHEEVVAAAKAAHAHRFIQTLPGGYDMELNEEASNVSQGQKQLLTIARAILKNPKMLILDEATSSVDTRTEIRIQKAMNNLMKGRTSFVIAHRLSTIRDADLILVMKDGDVVEQGKHDELIKEEGLYAQLYNSQFEQSA</sequence>
<feature type="transmembrane region" description="Helical" evidence="8">
    <location>
        <begin position="197"/>
        <end position="214"/>
    </location>
</feature>
<dbReference type="EMBL" id="JAMZFW010000009">
    <property type="protein sequence ID" value="MCP1102272.1"/>
    <property type="molecule type" value="Genomic_DNA"/>
</dbReference>
<protein>
    <submittedName>
        <fullName evidence="11">ABC transporter ATP-binding protein/permease</fullName>
    </submittedName>
</protein>
<feature type="transmembrane region" description="Helical" evidence="8">
    <location>
        <begin position="95"/>
        <end position="120"/>
    </location>
</feature>
<feature type="transmembrane region" description="Helical" evidence="8">
    <location>
        <begin position="41"/>
        <end position="61"/>
    </location>
</feature>
<feature type="transmembrane region" description="Helical" evidence="8">
    <location>
        <begin position="285"/>
        <end position="303"/>
    </location>
</feature>
<dbReference type="InterPro" id="IPR017871">
    <property type="entry name" value="ABC_transporter-like_CS"/>
</dbReference>
<keyword evidence="4 11" id="KW-0067">ATP-binding</keyword>
<evidence type="ECO:0000256" key="5">
    <source>
        <dbReference type="ARBA" id="ARBA00022989"/>
    </source>
</evidence>
<dbReference type="InterPro" id="IPR011527">
    <property type="entry name" value="ABC1_TM_dom"/>
</dbReference>
<keyword evidence="5 8" id="KW-1133">Transmembrane helix</keyword>
<dbReference type="RefSeq" id="WP_262066059.1">
    <property type="nucleotide sequence ID" value="NZ_JAMXOD010000009.1"/>
</dbReference>
<evidence type="ECO:0000256" key="4">
    <source>
        <dbReference type="ARBA" id="ARBA00022840"/>
    </source>
</evidence>
<comment type="caution">
    <text evidence="11">The sequence shown here is derived from an EMBL/GenBank/DDBJ whole genome shotgun (WGS) entry which is preliminary data.</text>
</comment>
<keyword evidence="2 8" id="KW-0812">Transmembrane</keyword>
<dbReference type="SUPFAM" id="SSF52540">
    <property type="entry name" value="P-loop containing nucleoside triphosphate hydrolases"/>
    <property type="match status" value="1"/>
</dbReference>
<dbReference type="InterPro" id="IPR003593">
    <property type="entry name" value="AAA+_ATPase"/>
</dbReference>
<dbReference type="PROSITE" id="PS00211">
    <property type="entry name" value="ABC_TRANSPORTER_1"/>
    <property type="match status" value="1"/>
</dbReference>
<feature type="transmembrane region" description="Helical" evidence="8">
    <location>
        <begin position="174"/>
        <end position="191"/>
    </location>
</feature>
<dbReference type="Pfam" id="PF00664">
    <property type="entry name" value="ABC_membrane"/>
    <property type="match status" value="1"/>
</dbReference>
<dbReference type="PROSITE" id="PS50929">
    <property type="entry name" value="ABC_TM1F"/>
    <property type="match status" value="1"/>
</dbReference>
<evidence type="ECO:0000313" key="11">
    <source>
        <dbReference type="EMBL" id="MCP1102272.1"/>
    </source>
</evidence>
<dbReference type="PANTHER" id="PTHR43394:SF1">
    <property type="entry name" value="ATP-BINDING CASSETTE SUB-FAMILY B MEMBER 10, MITOCHONDRIAL"/>
    <property type="match status" value="1"/>
</dbReference>